<dbReference type="Proteomes" id="UP001153737">
    <property type="component" value="Chromosome 4"/>
</dbReference>
<evidence type="ECO:0000256" key="7">
    <source>
        <dbReference type="ARBA" id="ARBA00022989"/>
    </source>
</evidence>
<gene>
    <name evidence="10" type="ORF">PHAECO_LOCUS8541</name>
</gene>
<evidence type="ECO:0000313" key="10">
    <source>
        <dbReference type="EMBL" id="CAH1164526.1"/>
    </source>
</evidence>
<dbReference type="InterPro" id="IPR009600">
    <property type="entry name" value="PIG-U"/>
</dbReference>
<evidence type="ECO:0000256" key="8">
    <source>
        <dbReference type="ARBA" id="ARBA00023136"/>
    </source>
</evidence>
<evidence type="ECO:0000256" key="2">
    <source>
        <dbReference type="ARBA" id="ARBA00004687"/>
    </source>
</evidence>
<dbReference type="PANTHER" id="PTHR13121:SF0">
    <property type="entry name" value="PHOSPHATIDYLINOSITOL GLYCAN ANCHOR BIOSYNTHESIS CLASS U PROTEIN"/>
    <property type="match status" value="1"/>
</dbReference>
<protein>
    <recommendedName>
        <fullName evidence="12">Phosphatidylinositol glycan anchor biosynthesis class U protein</fullName>
    </recommendedName>
</protein>
<feature type="transmembrane region" description="Helical" evidence="9">
    <location>
        <begin position="295"/>
        <end position="312"/>
    </location>
</feature>
<feature type="transmembrane region" description="Helical" evidence="9">
    <location>
        <begin position="392"/>
        <end position="415"/>
    </location>
</feature>
<keyword evidence="5 9" id="KW-0812">Transmembrane</keyword>
<keyword evidence="7 9" id="KW-1133">Transmembrane helix</keyword>
<keyword evidence="11" id="KW-1185">Reference proteome</keyword>
<evidence type="ECO:0000256" key="1">
    <source>
        <dbReference type="ARBA" id="ARBA00004477"/>
    </source>
</evidence>
<dbReference type="Pfam" id="PF06728">
    <property type="entry name" value="PIG-U"/>
    <property type="match status" value="1"/>
</dbReference>
<dbReference type="PANTHER" id="PTHR13121">
    <property type="entry name" value="GPI TRANSAMIDASE COMPONENT PIG-U"/>
    <property type="match status" value="1"/>
</dbReference>
<evidence type="ECO:0000256" key="3">
    <source>
        <dbReference type="ARBA" id="ARBA00010026"/>
    </source>
</evidence>
<dbReference type="GO" id="GO:0016255">
    <property type="term" value="P:attachment of GPI anchor to protein"/>
    <property type="evidence" value="ECO:0007669"/>
    <property type="project" value="InterPro"/>
</dbReference>
<feature type="transmembrane region" description="Helical" evidence="9">
    <location>
        <begin position="194"/>
        <end position="223"/>
    </location>
</feature>
<dbReference type="EMBL" id="OU896710">
    <property type="protein sequence ID" value="CAH1164526.1"/>
    <property type="molecule type" value="Genomic_DNA"/>
</dbReference>
<name>A0A9P0DKA4_PHACE</name>
<keyword evidence="6" id="KW-0256">Endoplasmic reticulum</keyword>
<reference evidence="10" key="2">
    <citation type="submission" date="2022-10" db="EMBL/GenBank/DDBJ databases">
        <authorList>
            <consortium name="ENA_rothamsted_submissions"/>
            <consortium name="culmorum"/>
            <person name="King R."/>
        </authorList>
    </citation>
    <scope>NUCLEOTIDE SEQUENCE</scope>
</reference>
<accession>A0A9P0DKA4</accession>
<evidence type="ECO:0008006" key="12">
    <source>
        <dbReference type="Google" id="ProtNLM"/>
    </source>
</evidence>
<sequence length="442" mass="50472">MSVKNPVDEEVKRASIAQIVTTCVIGAIIRCCLSFSKYQSIIANHVEISTPLNSWKRVSEGLYLLSNNINPYSGDLLHETPFSLYIYRNVLRLFQGRIEYMFATVDVLTGMILFFSAKKYVEESYKEEIVNRHQYAKDVSSYLLKPDKIFLSPYYVLLAYLFNPFTVLSCVGYSTTVFHNFFLSAMLFSMVHGIAVICGIFLAICASISFYPFVLIVPGFLYFKNVHRSVVKALVSLKTFLAVSVLIVVMCTNYGKDFSYLSNVYGCILTVPDLQPNTGLFWYFFTEMFDHFRELFIFAFQINASVLYLIPLSIKFRKQPFLLTVAILTIISIFKSYPSIGDVGFILSLLPCFRHLFRCSQQGFLVGVIMLISTSLAPILWYLWIYCNSANANFYFGVTLAFAIAQIFLLTDILFAQVKREFVLKNGTEKKVDGEESLLYLE</sequence>
<dbReference type="OrthoDB" id="549017at2759"/>
<feature type="transmembrane region" description="Helical" evidence="9">
    <location>
        <begin position="364"/>
        <end position="386"/>
    </location>
</feature>
<comment type="subcellular location">
    <subcellularLocation>
        <location evidence="1">Endoplasmic reticulum membrane</location>
        <topology evidence="1">Multi-pass membrane protein</topology>
    </subcellularLocation>
</comment>
<evidence type="ECO:0000256" key="5">
    <source>
        <dbReference type="ARBA" id="ARBA00022692"/>
    </source>
</evidence>
<proteinExistence type="inferred from homology"/>
<evidence type="ECO:0000256" key="4">
    <source>
        <dbReference type="ARBA" id="ARBA00022502"/>
    </source>
</evidence>
<keyword evidence="4" id="KW-0337">GPI-anchor biosynthesis</keyword>
<keyword evidence="8 9" id="KW-0472">Membrane</keyword>
<comment type="pathway">
    <text evidence="2">Glycolipid biosynthesis; glycosylphosphatidylinositol-anchor biosynthesis.</text>
</comment>
<evidence type="ECO:0000256" key="6">
    <source>
        <dbReference type="ARBA" id="ARBA00022824"/>
    </source>
</evidence>
<comment type="similarity">
    <text evidence="3">Belongs to the PIGU family.</text>
</comment>
<dbReference type="GO" id="GO:0042765">
    <property type="term" value="C:GPI-anchor transamidase complex"/>
    <property type="evidence" value="ECO:0007669"/>
    <property type="project" value="InterPro"/>
</dbReference>
<feature type="transmembrane region" description="Helical" evidence="9">
    <location>
        <begin position="235"/>
        <end position="255"/>
    </location>
</feature>
<dbReference type="AlphaFoldDB" id="A0A9P0DKA4"/>
<organism evidence="10 11">
    <name type="scientific">Phaedon cochleariae</name>
    <name type="common">Mustard beetle</name>
    <dbReference type="NCBI Taxonomy" id="80249"/>
    <lineage>
        <taxon>Eukaryota</taxon>
        <taxon>Metazoa</taxon>
        <taxon>Ecdysozoa</taxon>
        <taxon>Arthropoda</taxon>
        <taxon>Hexapoda</taxon>
        <taxon>Insecta</taxon>
        <taxon>Pterygota</taxon>
        <taxon>Neoptera</taxon>
        <taxon>Endopterygota</taxon>
        <taxon>Coleoptera</taxon>
        <taxon>Polyphaga</taxon>
        <taxon>Cucujiformia</taxon>
        <taxon>Chrysomeloidea</taxon>
        <taxon>Chrysomelidae</taxon>
        <taxon>Chrysomelinae</taxon>
        <taxon>Chrysomelini</taxon>
        <taxon>Phaedon</taxon>
    </lineage>
</organism>
<feature type="transmembrane region" description="Helical" evidence="9">
    <location>
        <begin position="319"/>
        <end position="334"/>
    </location>
</feature>
<evidence type="ECO:0000313" key="11">
    <source>
        <dbReference type="Proteomes" id="UP001153737"/>
    </source>
</evidence>
<dbReference type="GO" id="GO:0006506">
    <property type="term" value="P:GPI anchor biosynthetic process"/>
    <property type="evidence" value="ECO:0007669"/>
    <property type="project" value="UniProtKB-KW"/>
</dbReference>
<feature type="transmembrane region" description="Helical" evidence="9">
    <location>
        <begin position="100"/>
        <end position="117"/>
    </location>
</feature>
<feature type="transmembrane region" description="Helical" evidence="9">
    <location>
        <begin position="154"/>
        <end position="174"/>
    </location>
</feature>
<evidence type="ECO:0000256" key="9">
    <source>
        <dbReference type="SAM" id="Phobius"/>
    </source>
</evidence>
<reference evidence="10" key="1">
    <citation type="submission" date="2022-01" db="EMBL/GenBank/DDBJ databases">
        <authorList>
            <person name="King R."/>
        </authorList>
    </citation>
    <scope>NUCLEOTIDE SEQUENCE</scope>
</reference>